<proteinExistence type="predicted"/>
<evidence type="ECO:0000256" key="1">
    <source>
        <dbReference type="SAM" id="MobiDB-lite"/>
    </source>
</evidence>
<gene>
    <name evidence="3" type="ORF">IAB26_09320</name>
</gene>
<dbReference type="Proteomes" id="UP000886886">
    <property type="component" value="Unassembled WGS sequence"/>
</dbReference>
<sequence length="488" mass="54896">MKCRRCGTYFDYDKTYGICPKCVAYNRPDGAEREEKWGGWSGTDYHPPVLSGSMEELYGELYSKDAAGRKKHRKHTGSGKKNGAAGPDKNAGKSKSAGMNASRQKISGQGASGRNTSRPNAPAGRAEFSRHPRKRKRLLWAAIFVILFLAVGSALSTYKQLEREKTYSCEDYLGEVDYGEADVSYEEPENVDGGDGFGSNREAVETEALSMEETETEGFQPAGNSVSLEDQKLTLTFYEPVVFDTAKTRSALGEGYVLVGYPISSDLAVENDYDERQLQIYLKSGEFYHYPVYPFQLEEAGIDVPWCETASSLSYGEDIYLCFAVREEEADQRQLLVQFQEPAEKEGYYRTVSQYLVNCETTPSFTSQELGTQPEAMQCHDPELTFVEETGTTRQYRLSQEFTAPWDRVIYLFEMVPFAEDAEGLGEVKIQEPVLDYEDEFYLEKLPILPCGVSGIMELDLEVSVGVKQIALYLSNSEEEFQWKLTLP</sequence>
<accession>A0A9D0ZVW1</accession>
<organism evidence="3 4">
    <name type="scientific">Candidatus Limivivens merdigallinarum</name>
    <dbReference type="NCBI Taxonomy" id="2840859"/>
    <lineage>
        <taxon>Bacteria</taxon>
        <taxon>Bacillati</taxon>
        <taxon>Bacillota</taxon>
        <taxon>Clostridia</taxon>
        <taxon>Lachnospirales</taxon>
        <taxon>Lachnospiraceae</taxon>
        <taxon>Lachnospiraceae incertae sedis</taxon>
        <taxon>Candidatus Limivivens</taxon>
    </lineage>
</organism>
<feature type="region of interest" description="Disordered" evidence="1">
    <location>
        <begin position="66"/>
        <end position="130"/>
    </location>
</feature>
<reference evidence="3" key="2">
    <citation type="journal article" date="2021" name="PeerJ">
        <title>Extensive microbial diversity within the chicken gut microbiome revealed by metagenomics and culture.</title>
        <authorList>
            <person name="Gilroy R."/>
            <person name="Ravi A."/>
            <person name="Getino M."/>
            <person name="Pursley I."/>
            <person name="Horton D.L."/>
            <person name="Alikhan N.F."/>
            <person name="Baker D."/>
            <person name="Gharbi K."/>
            <person name="Hall N."/>
            <person name="Watson M."/>
            <person name="Adriaenssens E.M."/>
            <person name="Foster-Nyarko E."/>
            <person name="Jarju S."/>
            <person name="Secka A."/>
            <person name="Antonio M."/>
            <person name="Oren A."/>
            <person name="Chaudhuri R.R."/>
            <person name="La Ragione R."/>
            <person name="Hildebrand F."/>
            <person name="Pallen M.J."/>
        </authorList>
    </citation>
    <scope>NUCLEOTIDE SEQUENCE</scope>
    <source>
        <strain evidence="3">ChiSjej3B21-11622</strain>
    </source>
</reference>
<protein>
    <submittedName>
        <fullName evidence="3">Uncharacterized protein</fullName>
    </submittedName>
</protein>
<name>A0A9D0ZVW1_9FIRM</name>
<keyword evidence="2" id="KW-1133">Transmembrane helix</keyword>
<keyword evidence="2" id="KW-0472">Membrane</keyword>
<feature type="compositionally biased region" description="Basic residues" evidence="1">
    <location>
        <begin position="69"/>
        <end position="78"/>
    </location>
</feature>
<keyword evidence="2" id="KW-0812">Transmembrane</keyword>
<dbReference type="EMBL" id="DVFT01000139">
    <property type="protein sequence ID" value="HIQ96749.1"/>
    <property type="molecule type" value="Genomic_DNA"/>
</dbReference>
<comment type="caution">
    <text evidence="3">The sequence shown here is derived from an EMBL/GenBank/DDBJ whole genome shotgun (WGS) entry which is preliminary data.</text>
</comment>
<evidence type="ECO:0000313" key="3">
    <source>
        <dbReference type="EMBL" id="HIQ96749.1"/>
    </source>
</evidence>
<evidence type="ECO:0000313" key="4">
    <source>
        <dbReference type="Proteomes" id="UP000886886"/>
    </source>
</evidence>
<dbReference type="AlphaFoldDB" id="A0A9D0ZVW1"/>
<feature type="transmembrane region" description="Helical" evidence="2">
    <location>
        <begin position="138"/>
        <end position="158"/>
    </location>
</feature>
<reference evidence="3" key="1">
    <citation type="submission" date="2020-10" db="EMBL/GenBank/DDBJ databases">
        <authorList>
            <person name="Gilroy R."/>
        </authorList>
    </citation>
    <scope>NUCLEOTIDE SEQUENCE</scope>
    <source>
        <strain evidence="3">ChiSjej3B21-11622</strain>
    </source>
</reference>
<evidence type="ECO:0000256" key="2">
    <source>
        <dbReference type="SAM" id="Phobius"/>
    </source>
</evidence>
<feature type="compositionally biased region" description="Polar residues" evidence="1">
    <location>
        <begin position="97"/>
        <end position="119"/>
    </location>
</feature>